<dbReference type="OrthoDB" id="5148566at2"/>
<name>A0A238XI22_9ACTN</name>
<dbReference type="Pfam" id="PF10117">
    <property type="entry name" value="McrBC"/>
    <property type="match status" value="1"/>
</dbReference>
<evidence type="ECO:0000313" key="2">
    <source>
        <dbReference type="Proteomes" id="UP000198415"/>
    </source>
</evidence>
<reference evidence="1 2" key="1">
    <citation type="submission" date="2017-06" db="EMBL/GenBank/DDBJ databases">
        <authorList>
            <person name="Kim H.J."/>
            <person name="Triplett B.A."/>
        </authorList>
    </citation>
    <scope>NUCLEOTIDE SEQUENCE [LARGE SCALE GENOMIC DNA]</scope>
    <source>
        <strain evidence="1 2">DSM 43151</strain>
    </source>
</reference>
<evidence type="ECO:0000313" key="1">
    <source>
        <dbReference type="EMBL" id="SNR58656.1"/>
    </source>
</evidence>
<dbReference type="Proteomes" id="UP000198415">
    <property type="component" value="Unassembled WGS sequence"/>
</dbReference>
<protein>
    <submittedName>
        <fullName evidence="1">5-methylcytosine-specific restriction enzyme subunit McrC</fullName>
    </submittedName>
</protein>
<dbReference type="InterPro" id="IPR019292">
    <property type="entry name" value="McrC"/>
</dbReference>
<sequence length="396" mass="43530">MTGPIVLAELSRTGVTARLSDDTAAALATTKLVEVRTEGAGQWRLLPNGRVGAVRIDGLDVQVRPKVGISRLLFLLGYASDPGFRPEDVQGKAEPDLWPALAESLARQAERALARGVRQGYLTVDDSLAVLRGRIRVADQIARRPGMMLPLEVRYDDYSTDIPENQILRTALRRMAAVPRLRPDLRARLVHLDTRLMGVTVLRHGAPTPPWRPTRVNAGYAPAVRLAEIVLRNQSAEPGPGGVTIAAFVVNMAKVFEDFLLTAMREALASYPGDTRGQYPVLLDHERSVSMHPDIVHLINNQPVAVFDAKYKREDPTAGYPNADLYQMLAYCTALRLNRGWLIYAHGTNGDRHRVRHTSIELVPHALNLAAAPAMILKQVDDLARMALAPVEAATL</sequence>
<proteinExistence type="predicted"/>
<dbReference type="AlphaFoldDB" id="A0A238XI22"/>
<gene>
    <name evidence="1" type="ORF">SAMN06264365_103484</name>
</gene>
<accession>A0A238XI22</accession>
<dbReference type="RefSeq" id="WP_089293082.1">
    <property type="nucleotide sequence ID" value="NZ_BOMU01000093.1"/>
</dbReference>
<dbReference type="EMBL" id="FZNR01000003">
    <property type="protein sequence ID" value="SNR58656.1"/>
    <property type="molecule type" value="Genomic_DNA"/>
</dbReference>
<dbReference type="PANTHER" id="PTHR38733">
    <property type="entry name" value="PROTEIN MCRC"/>
    <property type="match status" value="1"/>
</dbReference>
<organism evidence="1 2">
    <name type="scientific">Actinoplanes regularis</name>
    <dbReference type="NCBI Taxonomy" id="52697"/>
    <lineage>
        <taxon>Bacteria</taxon>
        <taxon>Bacillati</taxon>
        <taxon>Actinomycetota</taxon>
        <taxon>Actinomycetes</taxon>
        <taxon>Micromonosporales</taxon>
        <taxon>Micromonosporaceae</taxon>
        <taxon>Actinoplanes</taxon>
    </lineage>
</organism>
<dbReference type="PANTHER" id="PTHR38733:SF1">
    <property type="entry name" value="TYPE IV METHYL-DIRECTED RESTRICTION ENZYME ECOKMCRBC"/>
    <property type="match status" value="1"/>
</dbReference>
<keyword evidence="2" id="KW-1185">Reference proteome</keyword>